<dbReference type="InterPro" id="IPR011993">
    <property type="entry name" value="PH-like_dom_sf"/>
</dbReference>
<reference evidence="2" key="1">
    <citation type="journal article" date="2023" name="G3 (Bethesda)">
        <title>A reference genome for the long-term kleptoplast-retaining sea slug Elysia crispata morphotype clarki.</title>
        <authorList>
            <person name="Eastman K.E."/>
            <person name="Pendleton A.L."/>
            <person name="Shaikh M.A."/>
            <person name="Suttiyut T."/>
            <person name="Ogas R."/>
            <person name="Tomko P."/>
            <person name="Gavelis G."/>
            <person name="Widhalm J.R."/>
            <person name="Wisecaver J.H."/>
        </authorList>
    </citation>
    <scope>NUCLEOTIDE SEQUENCE</scope>
    <source>
        <strain evidence="2">ECLA1</strain>
    </source>
</reference>
<keyword evidence="3" id="KW-1185">Reference proteome</keyword>
<accession>A0AAE1AYJ7</accession>
<evidence type="ECO:0000313" key="3">
    <source>
        <dbReference type="Proteomes" id="UP001283361"/>
    </source>
</evidence>
<protein>
    <submittedName>
        <fullName evidence="2">Uncharacterized protein</fullName>
    </submittedName>
</protein>
<feature type="compositionally biased region" description="Basic and acidic residues" evidence="1">
    <location>
        <begin position="139"/>
        <end position="171"/>
    </location>
</feature>
<gene>
    <name evidence="2" type="ORF">RRG08_025678</name>
</gene>
<dbReference type="EMBL" id="JAWDGP010001023">
    <property type="protein sequence ID" value="KAK3795626.1"/>
    <property type="molecule type" value="Genomic_DNA"/>
</dbReference>
<evidence type="ECO:0000313" key="2">
    <source>
        <dbReference type="EMBL" id="KAK3795626.1"/>
    </source>
</evidence>
<dbReference type="Proteomes" id="UP001283361">
    <property type="component" value="Unassembled WGS sequence"/>
</dbReference>
<comment type="caution">
    <text evidence="2">The sequence shown here is derived from an EMBL/GenBank/DDBJ whole genome shotgun (WGS) entry which is preliminary data.</text>
</comment>
<dbReference type="Gene3D" id="2.30.29.30">
    <property type="entry name" value="Pleckstrin-homology domain (PH domain)/Phosphotyrosine-binding domain (PTB)"/>
    <property type="match status" value="1"/>
</dbReference>
<evidence type="ECO:0000256" key="1">
    <source>
        <dbReference type="SAM" id="MobiDB-lite"/>
    </source>
</evidence>
<proteinExistence type="predicted"/>
<dbReference type="AlphaFoldDB" id="A0AAE1AYJ7"/>
<sequence>MIVCSKPLSIHPPQQTLYLATFSFLSHGESNKPREAGNLQNVRLNETVAGDERHLELFYQTTGEAGPGTVEKVTLQARSVFAKQAWARDIREALLALGVTDPDAMPDKTEEEAAGSGTRSPEAMDGSRTPTQEVEETAAGDRKDAGKDASQADKADQKPAKAAEDKLETAEVKPFFTQELKKVVSKATETNRAACPNLNIDNQV</sequence>
<feature type="region of interest" description="Disordered" evidence="1">
    <location>
        <begin position="101"/>
        <end position="174"/>
    </location>
</feature>
<organism evidence="2 3">
    <name type="scientific">Elysia crispata</name>
    <name type="common">lettuce slug</name>
    <dbReference type="NCBI Taxonomy" id="231223"/>
    <lineage>
        <taxon>Eukaryota</taxon>
        <taxon>Metazoa</taxon>
        <taxon>Spiralia</taxon>
        <taxon>Lophotrochozoa</taxon>
        <taxon>Mollusca</taxon>
        <taxon>Gastropoda</taxon>
        <taxon>Heterobranchia</taxon>
        <taxon>Euthyneura</taxon>
        <taxon>Panpulmonata</taxon>
        <taxon>Sacoglossa</taxon>
        <taxon>Placobranchoidea</taxon>
        <taxon>Plakobranchidae</taxon>
        <taxon>Elysia</taxon>
    </lineage>
</organism>
<name>A0AAE1AYJ7_9GAST</name>